<accession>A0A0F9T027</accession>
<dbReference type="AlphaFoldDB" id="A0A0F9T027"/>
<evidence type="ECO:0000313" key="1">
    <source>
        <dbReference type="EMBL" id="KKN74560.1"/>
    </source>
</evidence>
<gene>
    <name evidence="1" type="ORF">LCGC14_0389770</name>
</gene>
<sequence>MAYPTRARTFTKRQVEKRNCSKSELQQSILTTCIYATQAHGGCLYKPEVVECVIRTLLRYTDKETLVGVFGKVTTE</sequence>
<comment type="caution">
    <text evidence="1">The sequence shown here is derived from an EMBL/GenBank/DDBJ whole genome shotgun (WGS) entry which is preliminary data.</text>
</comment>
<protein>
    <submittedName>
        <fullName evidence="1">Uncharacterized protein</fullName>
    </submittedName>
</protein>
<organism evidence="1">
    <name type="scientific">marine sediment metagenome</name>
    <dbReference type="NCBI Taxonomy" id="412755"/>
    <lineage>
        <taxon>unclassified sequences</taxon>
        <taxon>metagenomes</taxon>
        <taxon>ecological metagenomes</taxon>
    </lineage>
</organism>
<dbReference type="EMBL" id="LAZR01000324">
    <property type="protein sequence ID" value="KKN74560.1"/>
    <property type="molecule type" value="Genomic_DNA"/>
</dbReference>
<proteinExistence type="predicted"/>
<reference evidence="1" key="1">
    <citation type="journal article" date="2015" name="Nature">
        <title>Complex archaea that bridge the gap between prokaryotes and eukaryotes.</title>
        <authorList>
            <person name="Spang A."/>
            <person name="Saw J.H."/>
            <person name="Jorgensen S.L."/>
            <person name="Zaremba-Niedzwiedzka K."/>
            <person name="Martijn J."/>
            <person name="Lind A.E."/>
            <person name="van Eijk R."/>
            <person name="Schleper C."/>
            <person name="Guy L."/>
            <person name="Ettema T.J."/>
        </authorList>
    </citation>
    <scope>NUCLEOTIDE SEQUENCE</scope>
</reference>
<name>A0A0F9T027_9ZZZZ</name>